<proteinExistence type="predicted"/>
<evidence type="ECO:0000313" key="2">
    <source>
        <dbReference type="EMBL" id="PZP47916.1"/>
    </source>
</evidence>
<name>A0A2W5GQ61_9SPHI</name>
<dbReference type="InterPro" id="IPR024294">
    <property type="entry name" value="DUF3810"/>
</dbReference>
<dbReference type="Proteomes" id="UP000249645">
    <property type="component" value="Unassembled WGS sequence"/>
</dbReference>
<keyword evidence="1" id="KW-1133">Transmembrane helix</keyword>
<feature type="transmembrane region" description="Helical" evidence="1">
    <location>
        <begin position="12"/>
        <end position="32"/>
    </location>
</feature>
<accession>A0A2W5GQ61</accession>
<organism evidence="2 3">
    <name type="scientific">Pseudopedobacter saltans</name>
    <dbReference type="NCBI Taxonomy" id="151895"/>
    <lineage>
        <taxon>Bacteria</taxon>
        <taxon>Pseudomonadati</taxon>
        <taxon>Bacteroidota</taxon>
        <taxon>Sphingobacteriia</taxon>
        <taxon>Sphingobacteriales</taxon>
        <taxon>Sphingobacteriaceae</taxon>
        <taxon>Pseudopedobacter</taxon>
    </lineage>
</organism>
<evidence type="ECO:0000256" key="1">
    <source>
        <dbReference type="SAM" id="Phobius"/>
    </source>
</evidence>
<keyword evidence="1" id="KW-0812">Transmembrane</keyword>
<comment type="caution">
    <text evidence="2">The sequence shown here is derived from an EMBL/GenBank/DDBJ whole genome shotgun (WGS) entry which is preliminary data.</text>
</comment>
<dbReference type="SUPFAM" id="SSF55486">
    <property type="entry name" value="Metalloproteases ('zincins'), catalytic domain"/>
    <property type="match status" value="1"/>
</dbReference>
<keyword evidence="1" id="KW-0472">Membrane</keyword>
<feature type="transmembrane region" description="Helical" evidence="1">
    <location>
        <begin position="52"/>
        <end position="78"/>
    </location>
</feature>
<feature type="transmembrane region" description="Helical" evidence="1">
    <location>
        <begin position="98"/>
        <end position="118"/>
    </location>
</feature>
<protein>
    <submittedName>
        <fullName evidence="2">DUF3810 domain-containing protein</fullName>
    </submittedName>
</protein>
<dbReference type="Pfam" id="PF12725">
    <property type="entry name" value="DUF3810"/>
    <property type="match status" value="1"/>
</dbReference>
<reference evidence="2 3" key="1">
    <citation type="submission" date="2017-11" db="EMBL/GenBank/DDBJ databases">
        <title>Infants hospitalized years apart are colonized by the same room-sourced microbial strains.</title>
        <authorList>
            <person name="Brooks B."/>
            <person name="Olm M.R."/>
            <person name="Firek B.A."/>
            <person name="Baker R."/>
            <person name="Thomas B.C."/>
            <person name="Morowitz M.J."/>
            <person name="Banfield J.F."/>
        </authorList>
    </citation>
    <scope>NUCLEOTIDE SEQUENCE [LARGE SCALE GENOMIC DNA]</scope>
    <source>
        <strain evidence="2">S2_009_000_R2_76</strain>
    </source>
</reference>
<gene>
    <name evidence="2" type="ORF">DI598_10500</name>
</gene>
<dbReference type="AlphaFoldDB" id="A0A2W5GQ61"/>
<evidence type="ECO:0000313" key="3">
    <source>
        <dbReference type="Proteomes" id="UP000249645"/>
    </source>
</evidence>
<sequence>MKQSTISRPKWIALVVFIVFIVLIQLVISYSHSIETWYSSGLYPFIANTLRILLGWLPFSVGDIGYMITILVFAFGIVRFFRKMFKRKLSWKRSGYNFFRIVLFLAIVYVVFYSFWGLNYYRKGIAFQLNIERKPYTTDELMDLTKSLAEQTSQYRKSISSNSEYHLDKSELFGLAKTAYDSVQQTYGFLQFKHKSTKASLFGVLGNYLGYTGYYNPFSGEAQINMKTPDVVLPAVVCHEMAHQLGYATEDEANFVGYLAASHSHNKVFLYSIYLDLYRYAASELFVRDSSKYILVKQSLDTLVKKDLKDIRDYKVINVIYGQYLKANNQPQGIDTYSDVISLLMAYRRKYGKI</sequence>
<dbReference type="EMBL" id="QFOI01000177">
    <property type="protein sequence ID" value="PZP47916.1"/>
    <property type="molecule type" value="Genomic_DNA"/>
</dbReference>